<dbReference type="EMBL" id="VLLE01000003">
    <property type="protein sequence ID" value="TWI83453.1"/>
    <property type="molecule type" value="Genomic_DNA"/>
</dbReference>
<dbReference type="Pfam" id="PF01042">
    <property type="entry name" value="Ribonuc_L-PSP"/>
    <property type="match status" value="1"/>
</dbReference>
<gene>
    <name evidence="3" type="ORF">IQ13_1565</name>
</gene>
<dbReference type="Gene3D" id="3.30.1330.40">
    <property type="entry name" value="RutC-like"/>
    <property type="match status" value="1"/>
</dbReference>
<evidence type="ECO:0000313" key="3">
    <source>
        <dbReference type="EMBL" id="TWI83453.1"/>
    </source>
</evidence>
<evidence type="ECO:0000256" key="2">
    <source>
        <dbReference type="SAM" id="SignalP"/>
    </source>
</evidence>
<feature type="chain" id="PRO_5022082920" evidence="2">
    <location>
        <begin position="22"/>
        <end position="150"/>
    </location>
</feature>
<dbReference type="PANTHER" id="PTHR11803:SF58">
    <property type="entry name" value="PROTEIN HMF1-RELATED"/>
    <property type="match status" value="1"/>
</dbReference>
<dbReference type="SUPFAM" id="SSF55298">
    <property type="entry name" value="YjgF-like"/>
    <property type="match status" value="1"/>
</dbReference>
<dbReference type="PANTHER" id="PTHR11803">
    <property type="entry name" value="2-IMINOBUTANOATE/2-IMINOPROPANOATE DEAMINASE RIDA"/>
    <property type="match status" value="1"/>
</dbReference>
<dbReference type="CDD" id="cd00448">
    <property type="entry name" value="YjgF_YER057c_UK114_family"/>
    <property type="match status" value="1"/>
</dbReference>
<protein>
    <submittedName>
        <fullName evidence="3">Enamine deaminase RidA (YjgF/YER057c/UK114 family)</fullName>
    </submittedName>
</protein>
<dbReference type="AlphaFoldDB" id="A0A562SQP6"/>
<keyword evidence="4" id="KW-1185">Reference proteome</keyword>
<evidence type="ECO:0000256" key="1">
    <source>
        <dbReference type="ARBA" id="ARBA00010552"/>
    </source>
</evidence>
<dbReference type="Proteomes" id="UP000316167">
    <property type="component" value="Unassembled WGS sequence"/>
</dbReference>
<dbReference type="InterPro" id="IPR035959">
    <property type="entry name" value="RutC-like_sf"/>
</dbReference>
<comment type="caution">
    <text evidence="3">The sequence shown here is derived from an EMBL/GenBank/DDBJ whole genome shotgun (WGS) entry which is preliminary data.</text>
</comment>
<accession>A0A562SQP6</accession>
<feature type="signal peptide" evidence="2">
    <location>
        <begin position="1"/>
        <end position="21"/>
    </location>
</feature>
<evidence type="ECO:0000313" key="4">
    <source>
        <dbReference type="Proteomes" id="UP000316167"/>
    </source>
</evidence>
<organism evidence="3 4">
    <name type="scientific">Lacibacter cauensis</name>
    <dbReference type="NCBI Taxonomy" id="510947"/>
    <lineage>
        <taxon>Bacteria</taxon>
        <taxon>Pseudomonadati</taxon>
        <taxon>Bacteroidota</taxon>
        <taxon>Chitinophagia</taxon>
        <taxon>Chitinophagales</taxon>
        <taxon>Chitinophagaceae</taxon>
        <taxon>Lacibacter</taxon>
    </lineage>
</organism>
<sequence>MIMNRIVFITACLLFSVTVSAQQTKAPIEKEKWHWGDPNKQDTAAGYAQVLKVGDVLYISGTVSLTIDEAGIKRLYSGLEHSLKQYGLTFQHVVKENLYTTDIEAMKQFNYVRKQFYKGDFPAATWVQITRLYMPEAKLEIELIAHFPKQ</sequence>
<dbReference type="GO" id="GO:0005829">
    <property type="term" value="C:cytosol"/>
    <property type="evidence" value="ECO:0007669"/>
    <property type="project" value="TreeGrafter"/>
</dbReference>
<proteinExistence type="inferred from homology"/>
<dbReference type="GO" id="GO:0019239">
    <property type="term" value="F:deaminase activity"/>
    <property type="evidence" value="ECO:0007669"/>
    <property type="project" value="TreeGrafter"/>
</dbReference>
<dbReference type="InterPro" id="IPR006175">
    <property type="entry name" value="YjgF/YER057c/UK114"/>
</dbReference>
<reference evidence="3 4" key="1">
    <citation type="journal article" date="2015" name="Stand. Genomic Sci.">
        <title>Genomic Encyclopedia of Bacterial and Archaeal Type Strains, Phase III: the genomes of soil and plant-associated and newly described type strains.</title>
        <authorList>
            <person name="Whitman W.B."/>
            <person name="Woyke T."/>
            <person name="Klenk H.P."/>
            <person name="Zhou Y."/>
            <person name="Lilburn T.G."/>
            <person name="Beck B.J."/>
            <person name="De Vos P."/>
            <person name="Vandamme P."/>
            <person name="Eisen J.A."/>
            <person name="Garrity G."/>
            <person name="Hugenholtz P."/>
            <person name="Kyrpides N.C."/>
        </authorList>
    </citation>
    <scope>NUCLEOTIDE SEQUENCE [LARGE SCALE GENOMIC DNA]</scope>
    <source>
        <strain evidence="3 4">CGMCC 1.7271</strain>
    </source>
</reference>
<comment type="similarity">
    <text evidence="1">Belongs to the RutC family.</text>
</comment>
<keyword evidence="2" id="KW-0732">Signal</keyword>
<name>A0A562SQP6_9BACT</name>